<feature type="domain" description="AB hydrolase-1" evidence="3">
    <location>
        <begin position="147"/>
        <end position="453"/>
    </location>
</feature>
<dbReference type="Proteomes" id="UP000054007">
    <property type="component" value="Unassembled WGS sequence"/>
</dbReference>
<proteinExistence type="inferred from homology"/>
<dbReference type="STRING" id="1314674.A0A0D7B9Z8"/>
<dbReference type="GO" id="GO:0035965">
    <property type="term" value="P:cardiolipin acyl-chain remodeling"/>
    <property type="evidence" value="ECO:0007669"/>
    <property type="project" value="TreeGrafter"/>
</dbReference>
<dbReference type="InterPro" id="IPR000073">
    <property type="entry name" value="AB_hydrolase_1"/>
</dbReference>
<feature type="compositionally biased region" description="Low complexity" evidence="2">
    <location>
        <begin position="1"/>
        <end position="24"/>
    </location>
</feature>
<dbReference type="SUPFAM" id="SSF53474">
    <property type="entry name" value="alpha/beta-Hydrolases"/>
    <property type="match status" value="1"/>
</dbReference>
<dbReference type="InterPro" id="IPR029058">
    <property type="entry name" value="AB_hydrolase_fold"/>
</dbReference>
<evidence type="ECO:0000313" key="4">
    <source>
        <dbReference type="EMBL" id="KIY67368.1"/>
    </source>
</evidence>
<evidence type="ECO:0000256" key="1">
    <source>
        <dbReference type="ARBA" id="ARBA00038097"/>
    </source>
</evidence>
<dbReference type="GO" id="GO:0042171">
    <property type="term" value="F:lysophosphatidic acid acyltransferase activity"/>
    <property type="evidence" value="ECO:0007669"/>
    <property type="project" value="TreeGrafter"/>
</dbReference>
<name>A0A0D7B9Z8_9AGAR</name>
<feature type="compositionally biased region" description="Polar residues" evidence="2">
    <location>
        <begin position="87"/>
        <end position="103"/>
    </location>
</feature>
<dbReference type="GO" id="GO:0004623">
    <property type="term" value="F:phospholipase A2 activity"/>
    <property type="evidence" value="ECO:0007669"/>
    <property type="project" value="TreeGrafter"/>
</dbReference>
<keyword evidence="4" id="KW-0378">Hydrolase</keyword>
<dbReference type="EMBL" id="KN880528">
    <property type="protein sequence ID" value="KIY67368.1"/>
    <property type="molecule type" value="Genomic_DNA"/>
</dbReference>
<dbReference type="OrthoDB" id="7457040at2759"/>
<dbReference type="GO" id="GO:0055088">
    <property type="term" value="P:lipid homeostasis"/>
    <property type="evidence" value="ECO:0007669"/>
    <property type="project" value="TreeGrafter"/>
</dbReference>
<sequence>MSTMSAAMTPSSMASGSASSVSLPLPLPPADAIPSAFGASVRQWWAAGEKQGAIAEERLLRRLPFYRGSSLAGSSTKCRSSKESTHSDSTFQPEGNSQTQSEAPPTDPGVSAFSSKVPLPSNPKHFLNTFTMSSTSPRTPSSPPPAVLLHGYGAGLGFFFHNYLPLSQWASRRSTSVYAVDWLGMGRSARPPFSIKSPRSDTAARVAEAESFFIDALEEWRGVQGLERMTLIGHSLGAYFSLAYALKYPERVARLVLLSPAGVPRAPGSTVLSAEVDAPDGAVGRPGGMTKEGTEETVRKVEETQNQVKERESRARKLFTYLWEEGWSPFQVVRSAFVWGPMLVGKYSARRFPGLDEQETRDMHAYMLNITLAKGSGEYCISHILAPGAHARMPMVDRVKDIKVPVTFVYGDHDWMDPEGGRDAVEKMREAGNGEGRMYVVGNAGHHLYIDNPKLVNDLLVKELERT</sequence>
<comment type="similarity">
    <text evidence="1">Belongs to the peptidase S33 family. ABHD4/ABHD5 subfamily.</text>
</comment>
<feature type="region of interest" description="Disordered" evidence="2">
    <location>
        <begin position="70"/>
        <end position="115"/>
    </location>
</feature>
<dbReference type="GO" id="GO:0005743">
    <property type="term" value="C:mitochondrial inner membrane"/>
    <property type="evidence" value="ECO:0007669"/>
    <property type="project" value="TreeGrafter"/>
</dbReference>
<dbReference type="AlphaFoldDB" id="A0A0D7B9Z8"/>
<dbReference type="PANTHER" id="PTHR42886">
    <property type="entry name" value="RE40534P-RELATED"/>
    <property type="match status" value="1"/>
</dbReference>
<dbReference type="PANTHER" id="PTHR42886:SF29">
    <property type="entry name" value="PUMMELIG, ISOFORM A"/>
    <property type="match status" value="1"/>
</dbReference>
<evidence type="ECO:0000313" key="5">
    <source>
        <dbReference type="Proteomes" id="UP000054007"/>
    </source>
</evidence>
<dbReference type="Gene3D" id="3.40.50.1820">
    <property type="entry name" value="alpha/beta hydrolase"/>
    <property type="match status" value="1"/>
</dbReference>
<organism evidence="4 5">
    <name type="scientific">Cylindrobasidium torrendii FP15055 ss-10</name>
    <dbReference type="NCBI Taxonomy" id="1314674"/>
    <lineage>
        <taxon>Eukaryota</taxon>
        <taxon>Fungi</taxon>
        <taxon>Dikarya</taxon>
        <taxon>Basidiomycota</taxon>
        <taxon>Agaricomycotina</taxon>
        <taxon>Agaricomycetes</taxon>
        <taxon>Agaricomycetidae</taxon>
        <taxon>Agaricales</taxon>
        <taxon>Marasmiineae</taxon>
        <taxon>Physalacriaceae</taxon>
        <taxon>Cylindrobasidium</taxon>
    </lineage>
</organism>
<protein>
    <submittedName>
        <fullName evidence="4">Alpha/beta-hydrolase</fullName>
    </submittedName>
</protein>
<gene>
    <name evidence="4" type="ORF">CYLTODRAFT_490720</name>
</gene>
<accession>A0A0D7B9Z8</accession>
<evidence type="ECO:0000259" key="3">
    <source>
        <dbReference type="Pfam" id="PF00561"/>
    </source>
</evidence>
<evidence type="ECO:0000256" key="2">
    <source>
        <dbReference type="SAM" id="MobiDB-lite"/>
    </source>
</evidence>
<dbReference type="GO" id="GO:0006654">
    <property type="term" value="P:phosphatidic acid biosynthetic process"/>
    <property type="evidence" value="ECO:0007669"/>
    <property type="project" value="TreeGrafter"/>
</dbReference>
<reference evidence="4 5" key="1">
    <citation type="journal article" date="2015" name="Fungal Genet. Biol.">
        <title>Evolution of novel wood decay mechanisms in Agaricales revealed by the genome sequences of Fistulina hepatica and Cylindrobasidium torrendii.</title>
        <authorList>
            <person name="Floudas D."/>
            <person name="Held B.W."/>
            <person name="Riley R."/>
            <person name="Nagy L.G."/>
            <person name="Koehler G."/>
            <person name="Ransdell A.S."/>
            <person name="Younus H."/>
            <person name="Chow J."/>
            <person name="Chiniquy J."/>
            <person name="Lipzen A."/>
            <person name="Tritt A."/>
            <person name="Sun H."/>
            <person name="Haridas S."/>
            <person name="LaButti K."/>
            <person name="Ohm R.A."/>
            <person name="Kues U."/>
            <person name="Blanchette R.A."/>
            <person name="Grigoriev I.V."/>
            <person name="Minto R.E."/>
            <person name="Hibbett D.S."/>
        </authorList>
    </citation>
    <scope>NUCLEOTIDE SEQUENCE [LARGE SCALE GENOMIC DNA]</scope>
    <source>
        <strain evidence="4 5">FP15055 ss-10</strain>
    </source>
</reference>
<keyword evidence="5" id="KW-1185">Reference proteome</keyword>
<feature type="region of interest" description="Disordered" evidence="2">
    <location>
        <begin position="1"/>
        <end position="25"/>
    </location>
</feature>
<dbReference type="Pfam" id="PF00561">
    <property type="entry name" value="Abhydrolase_1"/>
    <property type="match status" value="1"/>
</dbReference>